<dbReference type="GO" id="GO:0042597">
    <property type="term" value="C:periplasmic space"/>
    <property type="evidence" value="ECO:0007669"/>
    <property type="project" value="UniProtKB-SubCell"/>
</dbReference>
<evidence type="ECO:0000313" key="9">
    <source>
        <dbReference type="Proteomes" id="UP000184275"/>
    </source>
</evidence>
<evidence type="ECO:0000256" key="5">
    <source>
        <dbReference type="ARBA" id="ARBA00022764"/>
    </source>
</evidence>
<protein>
    <submittedName>
        <fullName evidence="8">SGNH hydrolase-like domain-containing protein, acetyltransferase AlgX</fullName>
    </submittedName>
</protein>
<evidence type="ECO:0000256" key="4">
    <source>
        <dbReference type="ARBA" id="ARBA00022729"/>
    </source>
</evidence>
<keyword evidence="8" id="KW-0378">Hydrolase</keyword>
<evidence type="ECO:0000313" key="8">
    <source>
        <dbReference type="EMBL" id="SHK18631.1"/>
    </source>
</evidence>
<accession>A0A1M6QEK4</accession>
<keyword evidence="4" id="KW-0732">Signal</keyword>
<evidence type="ECO:0000256" key="6">
    <source>
        <dbReference type="ARBA" id="ARBA00022841"/>
    </source>
</evidence>
<evidence type="ECO:0000256" key="1">
    <source>
        <dbReference type="ARBA" id="ARBA00004418"/>
    </source>
</evidence>
<name>A0A1M6QEK4_9BACT</name>
<sequence>METPLKALPNTVSKELPYRCDSVAPHQEIRRVSVKDSTALPTLSALDFAAYYKNPIREAGKQERPEKVTPLPSNFSSEGFPMLDSVLFSEPEFLRSSEALAWEPFTRYLYAKGAGDSLSLLLRQIESFKWNQREVFADFQKVEKLYLVGAKENASWWVQVDPRSWTGKTPFWAKMKHLPSSAEIEAHRNYTTESLSLDAALDWAKSLAAYLYPTYNTDLEPHTPGAEWMGNRPFAVMRGNPMGEPLWVAFDVPAFRRATPETESTSPTKELVRKPDTTSAWRRQKLQELQGVCLETEKTLEFKQKLALILDSLPTDQNAWHANGMLWFRRNANSLLAKNFLEQDSLHNPLPRMLELKAYLDSLGIQLLVVPVPTKEAIYAERLVSGTEDTLCVDVAEVEFVRNLLEAGIDVLDIYPALRSAKAGDDEDHFSFQKFDTHWALSAELAALEEIAGKVASYSWYAESGATPGFLEMRDTSIVREGDLIQQLPTLEQSGFAPETLEVKKIYRKGKPYVGGKDSPILLMGDSFTGVFESVDGKSGGPGSLLAFALGLDVQVMTSWGGGPGVRHRLVKDKKSLQSKRLVIYMMTARDFWHSPLEWDVF</sequence>
<organism evidence="8 9">
    <name type="scientific">Fibrobacter intestinalis</name>
    <dbReference type="NCBI Taxonomy" id="28122"/>
    <lineage>
        <taxon>Bacteria</taxon>
        <taxon>Pseudomonadati</taxon>
        <taxon>Fibrobacterota</taxon>
        <taxon>Fibrobacteria</taxon>
        <taxon>Fibrobacterales</taxon>
        <taxon>Fibrobacteraceae</taxon>
        <taxon>Fibrobacter</taxon>
    </lineage>
</organism>
<comment type="pathway">
    <text evidence="2">Glycan biosynthesis; alginate biosynthesis.</text>
</comment>
<dbReference type="Proteomes" id="UP000184275">
    <property type="component" value="Unassembled WGS sequence"/>
</dbReference>
<keyword evidence="9" id="KW-1185">Reference proteome</keyword>
<keyword evidence="3 8" id="KW-0808">Transferase</keyword>
<dbReference type="EMBL" id="FRAW01000002">
    <property type="protein sequence ID" value="SHK18631.1"/>
    <property type="molecule type" value="Genomic_DNA"/>
</dbReference>
<dbReference type="GO" id="GO:0016740">
    <property type="term" value="F:transferase activity"/>
    <property type="evidence" value="ECO:0007669"/>
    <property type="project" value="UniProtKB-KW"/>
</dbReference>
<evidence type="ECO:0000256" key="2">
    <source>
        <dbReference type="ARBA" id="ARBA00005182"/>
    </source>
</evidence>
<dbReference type="Pfam" id="PF16822">
    <property type="entry name" value="ALGX"/>
    <property type="match status" value="1"/>
</dbReference>
<feature type="domain" description="AlgX/AlgJ SGNH hydrolase-like" evidence="7">
    <location>
        <begin position="342"/>
        <end position="566"/>
    </location>
</feature>
<dbReference type="GO" id="GO:0042121">
    <property type="term" value="P:alginic acid biosynthetic process"/>
    <property type="evidence" value="ECO:0007669"/>
    <property type="project" value="UniProtKB-UniPathway"/>
</dbReference>
<evidence type="ECO:0000256" key="3">
    <source>
        <dbReference type="ARBA" id="ARBA00022679"/>
    </source>
</evidence>
<keyword evidence="6" id="KW-0016">Alginate biosynthesis</keyword>
<dbReference type="InterPro" id="IPR031811">
    <property type="entry name" value="ALGX/ALGJ_SGNH-like"/>
</dbReference>
<dbReference type="AlphaFoldDB" id="A0A1M6QEK4"/>
<comment type="subcellular location">
    <subcellularLocation>
        <location evidence="1">Periplasm</location>
    </subcellularLocation>
</comment>
<dbReference type="UniPathway" id="UPA00286"/>
<dbReference type="GO" id="GO:0016787">
    <property type="term" value="F:hydrolase activity"/>
    <property type="evidence" value="ECO:0007669"/>
    <property type="project" value="UniProtKB-KW"/>
</dbReference>
<evidence type="ECO:0000259" key="7">
    <source>
        <dbReference type="Pfam" id="PF16822"/>
    </source>
</evidence>
<keyword evidence="5" id="KW-0574">Periplasm</keyword>
<gene>
    <name evidence="8" type="ORF">SAMN05720469_10268</name>
</gene>
<reference evidence="9" key="1">
    <citation type="submission" date="2016-11" db="EMBL/GenBank/DDBJ databases">
        <authorList>
            <person name="Varghese N."/>
            <person name="Submissions S."/>
        </authorList>
    </citation>
    <scope>NUCLEOTIDE SEQUENCE [LARGE SCALE GENOMIC DNA]</scope>
    <source>
        <strain evidence="9">UWOS</strain>
    </source>
</reference>
<proteinExistence type="predicted"/>